<evidence type="ECO:0000256" key="10">
    <source>
        <dbReference type="ARBA" id="ARBA00022573"/>
    </source>
</evidence>
<evidence type="ECO:0000256" key="6">
    <source>
        <dbReference type="ARBA" id="ARBA00005159"/>
    </source>
</evidence>
<evidence type="ECO:0000256" key="3">
    <source>
        <dbReference type="ARBA" id="ARBA00001522"/>
    </source>
</evidence>
<evidence type="ECO:0000256" key="9">
    <source>
        <dbReference type="ARBA" id="ARBA00012523"/>
    </source>
</evidence>
<evidence type="ECO:0000256" key="8">
    <source>
        <dbReference type="ARBA" id="ARBA00012016"/>
    </source>
</evidence>
<gene>
    <name evidence="18" type="ORF">H9890_09075</name>
</gene>
<comment type="catalytic activity">
    <reaction evidence="1">
        <text>adenosylcob(III)inamide + ATP = adenosylcob(III)inamide phosphate + ADP + H(+)</text>
        <dbReference type="Rhea" id="RHEA:15769"/>
        <dbReference type="ChEBI" id="CHEBI:2480"/>
        <dbReference type="ChEBI" id="CHEBI:15378"/>
        <dbReference type="ChEBI" id="CHEBI:30616"/>
        <dbReference type="ChEBI" id="CHEBI:58502"/>
        <dbReference type="ChEBI" id="CHEBI:456216"/>
        <dbReference type="EC" id="2.7.1.156"/>
    </reaction>
</comment>
<dbReference type="GO" id="GO:0009236">
    <property type="term" value="P:cobalamin biosynthetic process"/>
    <property type="evidence" value="ECO:0007669"/>
    <property type="project" value="UniProtKB-KW"/>
</dbReference>
<dbReference type="Pfam" id="PF02283">
    <property type="entry name" value="CobU"/>
    <property type="match status" value="1"/>
</dbReference>
<evidence type="ECO:0000256" key="16">
    <source>
        <dbReference type="ARBA" id="ARBA00029570"/>
    </source>
</evidence>
<evidence type="ECO:0000256" key="11">
    <source>
        <dbReference type="ARBA" id="ARBA00022679"/>
    </source>
</evidence>
<dbReference type="PANTHER" id="PTHR34848">
    <property type="match status" value="1"/>
</dbReference>
<dbReference type="EC" id="2.7.7.62" evidence="9"/>
<dbReference type="Proteomes" id="UP000823933">
    <property type="component" value="Unassembled WGS sequence"/>
</dbReference>
<evidence type="ECO:0000256" key="4">
    <source>
        <dbReference type="ARBA" id="ARBA00003889"/>
    </source>
</evidence>
<accession>A0A9D1QBF5</accession>
<dbReference type="SUPFAM" id="SSF52540">
    <property type="entry name" value="P-loop containing nucleoside triphosphate hydrolases"/>
    <property type="match status" value="1"/>
</dbReference>
<dbReference type="AlphaFoldDB" id="A0A9D1QBF5"/>
<dbReference type="GO" id="GO:0008820">
    <property type="term" value="F:cobinamide phosphate guanylyltransferase activity"/>
    <property type="evidence" value="ECO:0007669"/>
    <property type="project" value="UniProtKB-EC"/>
</dbReference>
<dbReference type="EC" id="2.7.1.156" evidence="8"/>
<name>A0A9D1QBF5_9FIRM</name>
<keyword evidence="14" id="KW-0067">ATP-binding</keyword>
<protein>
    <recommendedName>
        <fullName evidence="16">Adenosylcobinamide kinase</fullName>
        <ecNumber evidence="8">2.7.1.156</ecNumber>
        <ecNumber evidence="9">2.7.7.62</ecNumber>
    </recommendedName>
    <alternativeName>
        <fullName evidence="17">Adenosylcobinamide-phosphate guanylyltransferase</fullName>
    </alternativeName>
</protein>
<evidence type="ECO:0000256" key="12">
    <source>
        <dbReference type="ARBA" id="ARBA00022741"/>
    </source>
</evidence>
<dbReference type="Gene3D" id="3.40.50.300">
    <property type="entry name" value="P-loop containing nucleotide triphosphate hydrolases"/>
    <property type="match status" value="1"/>
</dbReference>
<evidence type="ECO:0000256" key="17">
    <source>
        <dbReference type="ARBA" id="ARBA00030571"/>
    </source>
</evidence>
<keyword evidence="12" id="KW-0547">Nucleotide-binding</keyword>
<evidence type="ECO:0000313" key="19">
    <source>
        <dbReference type="Proteomes" id="UP000823933"/>
    </source>
</evidence>
<dbReference type="EMBL" id="DXHQ01000104">
    <property type="protein sequence ID" value="HIW09534.1"/>
    <property type="molecule type" value="Genomic_DNA"/>
</dbReference>
<comment type="pathway">
    <text evidence="6">Cofactor biosynthesis; adenosylcobalamin biosynthesis; adenosylcobalamin from cob(II)yrinate a,c-diamide: step 5/7.</text>
</comment>
<dbReference type="InterPro" id="IPR027417">
    <property type="entry name" value="P-loop_NTPase"/>
</dbReference>
<dbReference type="GO" id="GO:0005524">
    <property type="term" value="F:ATP binding"/>
    <property type="evidence" value="ECO:0007669"/>
    <property type="project" value="UniProtKB-KW"/>
</dbReference>
<comment type="function">
    <text evidence="4">Catalyzes ATP-dependent phosphorylation of adenosylcobinamide and addition of GMP to adenosylcobinamide phosphate.</text>
</comment>
<keyword evidence="10" id="KW-0169">Cobalamin biosynthesis</keyword>
<keyword evidence="13 18" id="KW-0418">Kinase</keyword>
<reference evidence="18" key="2">
    <citation type="submission" date="2021-04" db="EMBL/GenBank/DDBJ databases">
        <authorList>
            <person name="Gilroy R."/>
        </authorList>
    </citation>
    <scope>NUCLEOTIDE SEQUENCE</scope>
    <source>
        <strain evidence="18">ChiHcolR34-3080</strain>
    </source>
</reference>
<keyword evidence="18" id="KW-0548">Nucleotidyltransferase</keyword>
<comment type="similarity">
    <text evidence="7">Belongs to the CobU/CobP family.</text>
</comment>
<proteinExistence type="inferred from homology"/>
<dbReference type="GO" id="GO:0005525">
    <property type="term" value="F:GTP binding"/>
    <property type="evidence" value="ECO:0007669"/>
    <property type="project" value="UniProtKB-KW"/>
</dbReference>
<comment type="catalytic activity">
    <reaction evidence="2">
        <text>adenosylcob(III)inamide phosphate + GTP + H(+) = adenosylcob(III)inamide-GDP + diphosphate</text>
        <dbReference type="Rhea" id="RHEA:22712"/>
        <dbReference type="ChEBI" id="CHEBI:15378"/>
        <dbReference type="ChEBI" id="CHEBI:33019"/>
        <dbReference type="ChEBI" id="CHEBI:37565"/>
        <dbReference type="ChEBI" id="CHEBI:58502"/>
        <dbReference type="ChEBI" id="CHEBI:60487"/>
        <dbReference type="EC" id="2.7.7.62"/>
    </reaction>
</comment>
<evidence type="ECO:0000256" key="1">
    <source>
        <dbReference type="ARBA" id="ARBA00000312"/>
    </source>
</evidence>
<evidence type="ECO:0000256" key="5">
    <source>
        <dbReference type="ARBA" id="ARBA00004692"/>
    </source>
</evidence>
<evidence type="ECO:0000313" key="18">
    <source>
        <dbReference type="EMBL" id="HIW09534.1"/>
    </source>
</evidence>
<dbReference type="GO" id="GO:0043752">
    <property type="term" value="F:adenosylcobinamide kinase activity"/>
    <property type="evidence" value="ECO:0007669"/>
    <property type="project" value="UniProtKB-EC"/>
</dbReference>
<evidence type="ECO:0000256" key="7">
    <source>
        <dbReference type="ARBA" id="ARBA00007490"/>
    </source>
</evidence>
<comment type="caution">
    <text evidence="18">The sequence shown here is derived from an EMBL/GenBank/DDBJ whole genome shotgun (WGS) entry which is preliminary data.</text>
</comment>
<sequence length="175" mass="18262">MFTLVIGGAASGKSEYAEGLLLAAPGPRYYLATMEPAADAECRARIRRHRALRAGKGFVTVERAVDLAGLRLPAKGNVLLEDLGNLAANELYSPAGAGPDGALRAVVEGVLHLRAACRGLVVVSNEIFAGGRDYAPGTEAYLRLLADAHRALAAEADSVCEVACGLPIYYKGAKP</sequence>
<keyword evidence="15" id="KW-0342">GTP-binding</keyword>
<dbReference type="InterPro" id="IPR003203">
    <property type="entry name" value="CobU/CobP"/>
</dbReference>
<organism evidence="18 19">
    <name type="scientific">Candidatus Faecalibacterium intestinigallinarum</name>
    <dbReference type="NCBI Taxonomy" id="2838581"/>
    <lineage>
        <taxon>Bacteria</taxon>
        <taxon>Bacillati</taxon>
        <taxon>Bacillota</taxon>
        <taxon>Clostridia</taxon>
        <taxon>Eubacteriales</taxon>
        <taxon>Oscillospiraceae</taxon>
        <taxon>Faecalibacterium</taxon>
    </lineage>
</organism>
<comment type="pathway">
    <text evidence="5">Cofactor biosynthesis; adenosylcobalamin biosynthesis; adenosylcobalamin from cob(II)yrinate a,c-diamide: step 6/7.</text>
</comment>
<keyword evidence="11" id="KW-0808">Transferase</keyword>
<comment type="catalytic activity">
    <reaction evidence="3">
        <text>adenosylcob(III)inamide + GTP = adenosylcob(III)inamide phosphate + GDP + H(+)</text>
        <dbReference type="Rhea" id="RHEA:15765"/>
        <dbReference type="ChEBI" id="CHEBI:2480"/>
        <dbReference type="ChEBI" id="CHEBI:15378"/>
        <dbReference type="ChEBI" id="CHEBI:37565"/>
        <dbReference type="ChEBI" id="CHEBI:58189"/>
        <dbReference type="ChEBI" id="CHEBI:58502"/>
        <dbReference type="EC" id="2.7.1.156"/>
    </reaction>
</comment>
<reference evidence="18" key="1">
    <citation type="journal article" date="2021" name="PeerJ">
        <title>Extensive microbial diversity within the chicken gut microbiome revealed by metagenomics and culture.</title>
        <authorList>
            <person name="Gilroy R."/>
            <person name="Ravi A."/>
            <person name="Getino M."/>
            <person name="Pursley I."/>
            <person name="Horton D.L."/>
            <person name="Alikhan N.F."/>
            <person name="Baker D."/>
            <person name="Gharbi K."/>
            <person name="Hall N."/>
            <person name="Watson M."/>
            <person name="Adriaenssens E.M."/>
            <person name="Foster-Nyarko E."/>
            <person name="Jarju S."/>
            <person name="Secka A."/>
            <person name="Antonio M."/>
            <person name="Oren A."/>
            <person name="Chaudhuri R.R."/>
            <person name="La Ragione R."/>
            <person name="Hildebrand F."/>
            <person name="Pallen M.J."/>
        </authorList>
    </citation>
    <scope>NUCLEOTIDE SEQUENCE</scope>
    <source>
        <strain evidence="18">ChiHcolR34-3080</strain>
    </source>
</reference>
<dbReference type="PANTHER" id="PTHR34848:SF1">
    <property type="entry name" value="BIFUNCTIONAL ADENOSYLCOBALAMIN BIOSYNTHESIS PROTEIN COBU"/>
    <property type="match status" value="1"/>
</dbReference>
<evidence type="ECO:0000256" key="15">
    <source>
        <dbReference type="ARBA" id="ARBA00023134"/>
    </source>
</evidence>
<evidence type="ECO:0000256" key="13">
    <source>
        <dbReference type="ARBA" id="ARBA00022777"/>
    </source>
</evidence>
<evidence type="ECO:0000256" key="2">
    <source>
        <dbReference type="ARBA" id="ARBA00000711"/>
    </source>
</evidence>
<evidence type="ECO:0000256" key="14">
    <source>
        <dbReference type="ARBA" id="ARBA00022840"/>
    </source>
</evidence>